<sequence>MTERLIYESSNGDVWTLAIDPATKLPAVKHQPNPGSGGRTSYTDIGKFLREGAARPEHQALLKLIGTLLDDAGRPG</sequence>
<dbReference type="Proteomes" id="UP000193553">
    <property type="component" value="Unassembled WGS sequence"/>
</dbReference>
<name>A0A1X3GRQ6_9BRAD</name>
<evidence type="ECO:0000313" key="2">
    <source>
        <dbReference type="Proteomes" id="UP000193553"/>
    </source>
</evidence>
<evidence type="ECO:0000313" key="1">
    <source>
        <dbReference type="EMBL" id="OSJ17211.1"/>
    </source>
</evidence>
<dbReference type="OrthoDB" id="7869524at2"/>
<reference evidence="1 2" key="1">
    <citation type="submission" date="2017-03" db="EMBL/GenBank/DDBJ databases">
        <title>Whole genome sequences of fourteen strains of Bradyrhizobium canariense and one strain of Bradyrhizobium japonicum isolated from Lupinus (Papilionoideae: Genisteae) species in Algeria.</title>
        <authorList>
            <person name="Crovadore J."/>
            <person name="Chekireb D."/>
            <person name="Brachmann A."/>
            <person name="Chablais R."/>
            <person name="Cochard B."/>
            <person name="Lefort F."/>
        </authorList>
    </citation>
    <scope>NUCLEOTIDE SEQUENCE [LARGE SCALE GENOMIC DNA]</scope>
    <source>
        <strain evidence="1 2">UBMA195</strain>
    </source>
</reference>
<protein>
    <submittedName>
        <fullName evidence="1">Uncharacterized protein</fullName>
    </submittedName>
</protein>
<gene>
    <name evidence="1" type="ORF">BSZ18_04675</name>
</gene>
<dbReference type="EMBL" id="NAFI01000144">
    <property type="protein sequence ID" value="OSJ17211.1"/>
    <property type="molecule type" value="Genomic_DNA"/>
</dbReference>
<dbReference type="AlphaFoldDB" id="A0A1X3GRQ6"/>
<accession>A0A1X3GRQ6</accession>
<organism evidence="1 2">
    <name type="scientific">Bradyrhizobium canariense</name>
    <dbReference type="NCBI Taxonomy" id="255045"/>
    <lineage>
        <taxon>Bacteria</taxon>
        <taxon>Pseudomonadati</taxon>
        <taxon>Pseudomonadota</taxon>
        <taxon>Alphaproteobacteria</taxon>
        <taxon>Hyphomicrobiales</taxon>
        <taxon>Nitrobacteraceae</taxon>
        <taxon>Bradyrhizobium</taxon>
    </lineage>
</organism>
<comment type="caution">
    <text evidence="1">The sequence shown here is derived from an EMBL/GenBank/DDBJ whole genome shotgun (WGS) entry which is preliminary data.</text>
</comment>
<dbReference type="RefSeq" id="WP_085360795.1">
    <property type="nucleotide sequence ID" value="NZ_NAFD01000154.1"/>
</dbReference>
<proteinExistence type="predicted"/>